<dbReference type="HOGENOM" id="CLU_111166_0_0_6"/>
<protein>
    <submittedName>
        <fullName evidence="2">Uncharacterized protein</fullName>
    </submittedName>
</protein>
<comment type="caution">
    <text evidence="2">The sequence shown here is derived from an EMBL/GenBank/DDBJ whole genome shotgun (WGS) entry which is preliminary data.</text>
</comment>
<keyword evidence="1" id="KW-0472">Membrane</keyword>
<feature type="transmembrane region" description="Helical" evidence="1">
    <location>
        <begin position="55"/>
        <end position="82"/>
    </location>
</feature>
<evidence type="ECO:0000313" key="2">
    <source>
        <dbReference type="EMBL" id="CDH22616.1"/>
    </source>
</evidence>
<dbReference type="EMBL" id="CBSZ010000029">
    <property type="protein sequence ID" value="CDH22616.1"/>
    <property type="molecule type" value="Genomic_DNA"/>
</dbReference>
<dbReference type="RefSeq" id="WP_038194709.1">
    <property type="nucleotide sequence ID" value="NZ_CAWLXS010000122.1"/>
</dbReference>
<keyword evidence="1" id="KW-0812">Transmembrane</keyword>
<gene>
    <name evidence="2" type="ORF">XBKB1_1240053</name>
</gene>
<evidence type="ECO:0000256" key="1">
    <source>
        <dbReference type="SAM" id="Phobius"/>
    </source>
</evidence>
<sequence>MNIKYFVLNTEFKKLLVKTKDLEAKIQNTDPLLENITLNDLSYNKYFSYPGRFKIGFIIFFITIVYMAFFSGAAVAIPSLLIENPSYEIKAFSFILSLMISAFISFSHIGLTLSGYYYGPVIQKYTNTVVFFFSLSISYLSGVSDSDFFYFLSIALCCFFIKLILNGEYYSGFIWAKMCVRVERVIFNNELDKIKGFNKKQLREYSRVMKLEKRKKIRDGKRKKQENTI</sequence>
<feature type="transmembrane region" description="Helical" evidence="1">
    <location>
        <begin position="125"/>
        <end position="142"/>
    </location>
</feature>
<reference evidence="2" key="1">
    <citation type="submission" date="2013-07" db="EMBL/GenBank/DDBJ databases">
        <title>Sub-species coevolution in mutualistic symbiosis.</title>
        <authorList>
            <person name="Murfin K."/>
            <person name="Klassen J."/>
            <person name="Lee M."/>
            <person name="Forst S."/>
            <person name="Stock P."/>
            <person name="Goodrich-Blair H."/>
        </authorList>
    </citation>
    <scope>NUCLEOTIDE SEQUENCE [LARGE SCALE GENOMIC DNA]</scope>
    <source>
        <strain evidence="2">Kraussei Becker Underwood</strain>
    </source>
</reference>
<accession>A0A077PPA5</accession>
<dbReference type="AlphaFoldDB" id="A0A077PPA5"/>
<evidence type="ECO:0000313" key="3">
    <source>
        <dbReference type="Proteomes" id="UP000028493"/>
    </source>
</evidence>
<feature type="transmembrane region" description="Helical" evidence="1">
    <location>
        <begin position="148"/>
        <end position="165"/>
    </location>
</feature>
<name>A0A077PPA5_XENBV</name>
<keyword evidence="1" id="KW-1133">Transmembrane helix</keyword>
<feature type="transmembrane region" description="Helical" evidence="1">
    <location>
        <begin position="94"/>
        <end position="118"/>
    </location>
</feature>
<organism evidence="2 3">
    <name type="scientific">Xenorhabdus bovienii str. kraussei Becker Underwood</name>
    <dbReference type="NCBI Taxonomy" id="1398204"/>
    <lineage>
        <taxon>Bacteria</taxon>
        <taxon>Pseudomonadati</taxon>
        <taxon>Pseudomonadota</taxon>
        <taxon>Gammaproteobacteria</taxon>
        <taxon>Enterobacterales</taxon>
        <taxon>Morganellaceae</taxon>
        <taxon>Xenorhabdus</taxon>
    </lineage>
</organism>
<dbReference type="Proteomes" id="UP000028493">
    <property type="component" value="Unassembled WGS sequence"/>
</dbReference>
<proteinExistence type="predicted"/>